<evidence type="ECO:0000256" key="9">
    <source>
        <dbReference type="ARBA" id="ARBA00029962"/>
    </source>
</evidence>
<dbReference type="PANTHER" id="PTHR10344">
    <property type="entry name" value="THYMIDYLATE KINASE"/>
    <property type="match status" value="1"/>
</dbReference>
<evidence type="ECO:0000256" key="8">
    <source>
        <dbReference type="ARBA" id="ARBA00022840"/>
    </source>
</evidence>
<dbReference type="EC" id="2.7.4.9" evidence="2 12"/>
<comment type="function">
    <text evidence="11 12">Phosphorylation of dTMP to form dTDP in both de novo and salvage pathways of dTTP synthesis.</text>
</comment>
<keyword evidence="4 12" id="KW-0808">Transferase</keyword>
<evidence type="ECO:0000256" key="6">
    <source>
        <dbReference type="ARBA" id="ARBA00022741"/>
    </source>
</evidence>
<keyword evidence="8 12" id="KW-0067">ATP-binding</keyword>
<dbReference type="GO" id="GO:0006233">
    <property type="term" value="P:dTDP biosynthetic process"/>
    <property type="evidence" value="ECO:0007669"/>
    <property type="project" value="InterPro"/>
</dbReference>
<evidence type="ECO:0000256" key="10">
    <source>
        <dbReference type="ARBA" id="ARBA00048743"/>
    </source>
</evidence>
<organism evidence="14 15">
    <name type="scientific">Thermoanaerobaculum aquaticum</name>
    <dbReference type="NCBI Taxonomy" id="1312852"/>
    <lineage>
        <taxon>Bacteria</taxon>
        <taxon>Pseudomonadati</taxon>
        <taxon>Acidobacteriota</taxon>
        <taxon>Thermoanaerobaculia</taxon>
        <taxon>Thermoanaerobaculales</taxon>
        <taxon>Thermoanaerobaculaceae</taxon>
        <taxon>Thermoanaerobaculum</taxon>
    </lineage>
</organism>
<dbReference type="GO" id="GO:0006235">
    <property type="term" value="P:dTTP biosynthetic process"/>
    <property type="evidence" value="ECO:0007669"/>
    <property type="project" value="UniProtKB-UniRule"/>
</dbReference>
<name>A0A062XYW6_9BACT</name>
<evidence type="ECO:0000256" key="5">
    <source>
        <dbReference type="ARBA" id="ARBA00022727"/>
    </source>
</evidence>
<feature type="binding site" evidence="12">
    <location>
        <begin position="11"/>
        <end position="18"/>
    </location>
    <ligand>
        <name>ATP</name>
        <dbReference type="ChEBI" id="CHEBI:30616"/>
    </ligand>
</feature>
<dbReference type="Proteomes" id="UP000027284">
    <property type="component" value="Unassembled WGS sequence"/>
</dbReference>
<dbReference type="GO" id="GO:0005524">
    <property type="term" value="F:ATP binding"/>
    <property type="evidence" value="ECO:0007669"/>
    <property type="project" value="UniProtKB-UniRule"/>
</dbReference>
<evidence type="ECO:0000256" key="1">
    <source>
        <dbReference type="ARBA" id="ARBA00009776"/>
    </source>
</evidence>
<evidence type="ECO:0000256" key="2">
    <source>
        <dbReference type="ARBA" id="ARBA00012980"/>
    </source>
</evidence>
<evidence type="ECO:0000256" key="3">
    <source>
        <dbReference type="ARBA" id="ARBA00017144"/>
    </source>
</evidence>
<dbReference type="CDD" id="cd01672">
    <property type="entry name" value="TMPK"/>
    <property type="match status" value="1"/>
</dbReference>
<dbReference type="SUPFAM" id="SSF52540">
    <property type="entry name" value="P-loop containing nucleoside triphosphate hydrolases"/>
    <property type="match status" value="1"/>
</dbReference>
<dbReference type="Gene3D" id="3.40.50.300">
    <property type="entry name" value="P-loop containing nucleotide triphosphate hydrolases"/>
    <property type="match status" value="1"/>
</dbReference>
<dbReference type="STRING" id="1312852.EG19_10770"/>
<evidence type="ECO:0000256" key="12">
    <source>
        <dbReference type="HAMAP-Rule" id="MF_00165"/>
    </source>
</evidence>
<keyword evidence="7 12" id="KW-0418">Kinase</keyword>
<evidence type="ECO:0000256" key="7">
    <source>
        <dbReference type="ARBA" id="ARBA00022777"/>
    </source>
</evidence>
<feature type="domain" description="Thymidylate kinase-like" evidence="13">
    <location>
        <begin position="9"/>
        <end position="200"/>
    </location>
</feature>
<gene>
    <name evidence="12" type="primary">tmk</name>
    <name evidence="14" type="ORF">EG19_10770</name>
</gene>
<accession>A0A062XYW6</accession>
<dbReference type="GO" id="GO:0005829">
    <property type="term" value="C:cytosol"/>
    <property type="evidence" value="ECO:0007669"/>
    <property type="project" value="TreeGrafter"/>
</dbReference>
<proteinExistence type="inferred from homology"/>
<evidence type="ECO:0000256" key="11">
    <source>
        <dbReference type="ARBA" id="ARBA00057735"/>
    </source>
</evidence>
<dbReference type="PANTHER" id="PTHR10344:SF4">
    <property type="entry name" value="UMP-CMP KINASE 2, MITOCHONDRIAL"/>
    <property type="match status" value="1"/>
</dbReference>
<dbReference type="AlphaFoldDB" id="A0A062XYW6"/>
<dbReference type="HAMAP" id="MF_00165">
    <property type="entry name" value="Thymidylate_kinase"/>
    <property type="match status" value="1"/>
</dbReference>
<keyword evidence="15" id="KW-1185">Reference proteome</keyword>
<dbReference type="EMBL" id="JMFG01000006">
    <property type="protein sequence ID" value="KDA54634.1"/>
    <property type="molecule type" value="Genomic_DNA"/>
</dbReference>
<dbReference type="GO" id="GO:0006227">
    <property type="term" value="P:dUDP biosynthetic process"/>
    <property type="evidence" value="ECO:0007669"/>
    <property type="project" value="TreeGrafter"/>
</dbReference>
<dbReference type="Pfam" id="PF02223">
    <property type="entry name" value="Thymidylate_kin"/>
    <property type="match status" value="1"/>
</dbReference>
<keyword evidence="6 12" id="KW-0547">Nucleotide-binding</keyword>
<dbReference type="RefSeq" id="WP_038047233.1">
    <property type="nucleotide sequence ID" value="NZ_JMFG01000006.1"/>
</dbReference>
<comment type="caution">
    <text evidence="14">The sequence shown here is derived from an EMBL/GenBank/DDBJ whole genome shotgun (WGS) entry which is preliminary data.</text>
</comment>
<dbReference type="InterPro" id="IPR018094">
    <property type="entry name" value="Thymidylate_kinase"/>
</dbReference>
<dbReference type="InterPro" id="IPR039430">
    <property type="entry name" value="Thymidylate_kin-like_dom"/>
</dbReference>
<dbReference type="InterPro" id="IPR027417">
    <property type="entry name" value="P-loop_NTPase"/>
</dbReference>
<evidence type="ECO:0000256" key="4">
    <source>
        <dbReference type="ARBA" id="ARBA00022679"/>
    </source>
</evidence>
<dbReference type="FunFam" id="3.40.50.300:FF:000225">
    <property type="entry name" value="Thymidylate kinase"/>
    <property type="match status" value="1"/>
</dbReference>
<keyword evidence="5 12" id="KW-0545">Nucleotide biosynthesis</keyword>
<dbReference type="NCBIfam" id="TIGR00041">
    <property type="entry name" value="DTMP_kinase"/>
    <property type="match status" value="1"/>
</dbReference>
<dbReference type="GO" id="GO:0004798">
    <property type="term" value="F:dTMP kinase activity"/>
    <property type="evidence" value="ECO:0007669"/>
    <property type="project" value="UniProtKB-UniRule"/>
</dbReference>
<comment type="catalytic activity">
    <reaction evidence="10 12">
        <text>dTMP + ATP = dTDP + ADP</text>
        <dbReference type="Rhea" id="RHEA:13517"/>
        <dbReference type="ChEBI" id="CHEBI:30616"/>
        <dbReference type="ChEBI" id="CHEBI:58369"/>
        <dbReference type="ChEBI" id="CHEBI:63528"/>
        <dbReference type="ChEBI" id="CHEBI:456216"/>
        <dbReference type="EC" id="2.7.4.9"/>
    </reaction>
</comment>
<evidence type="ECO:0000259" key="13">
    <source>
        <dbReference type="Pfam" id="PF02223"/>
    </source>
</evidence>
<dbReference type="OrthoDB" id="9774907at2"/>
<sequence>MAGGIFVSFEGIEGCGKSTQLSLLAQELQRRGVKVVTTREPGGTPLGEEIRALLLNPAFSPTPWAELFLLEAARAQLVATVIRPALEEGAWVLADRFSDSSLAYQAGGRGLPWAQVRALNRMATGGLVPHRTLVLTLPVSQALTRARNRASTQASNRRFEDEAEAFHRRVARAFQRLATQEPQRVRLVDGRGSTSQVHARVLKELSELLP</sequence>
<comment type="similarity">
    <text evidence="1 12">Belongs to the thymidylate kinase family.</text>
</comment>
<reference evidence="14 15" key="1">
    <citation type="submission" date="2014-04" db="EMBL/GenBank/DDBJ databases">
        <title>The Genome Sequence of Thermoanaerobaculum aquaticum MP-01, The First Cultivated Group 23 Acidobacterium.</title>
        <authorList>
            <person name="Stamps B.W."/>
            <person name="Losey N.A."/>
            <person name="Lawson P.A."/>
            <person name="Stevenson B.S."/>
        </authorList>
    </citation>
    <scope>NUCLEOTIDE SEQUENCE [LARGE SCALE GENOMIC DNA]</scope>
    <source>
        <strain evidence="14 15">MP-01</strain>
    </source>
</reference>
<evidence type="ECO:0000313" key="14">
    <source>
        <dbReference type="EMBL" id="KDA54634.1"/>
    </source>
</evidence>
<protein>
    <recommendedName>
        <fullName evidence="3 12">Thymidylate kinase</fullName>
        <ecNumber evidence="2 12">2.7.4.9</ecNumber>
    </recommendedName>
    <alternativeName>
        <fullName evidence="9 12">dTMP kinase</fullName>
    </alternativeName>
</protein>
<evidence type="ECO:0000313" key="15">
    <source>
        <dbReference type="Proteomes" id="UP000027284"/>
    </source>
</evidence>